<dbReference type="Proteomes" id="UP001454036">
    <property type="component" value="Unassembled WGS sequence"/>
</dbReference>
<sequence length="84" mass="9229">MTVGLRLQEREEVIPDRAIFLAQEGCKGPHPWKLMKFGKGVLGAAMTVWRGMATSGSLSRLCGGVESWFGVAMPCAMVRREVFT</sequence>
<gene>
    <name evidence="1" type="ORF">LIER_25473</name>
</gene>
<dbReference type="AlphaFoldDB" id="A0AAV3R548"/>
<accession>A0AAV3R548</accession>
<evidence type="ECO:0000313" key="2">
    <source>
        <dbReference type="Proteomes" id="UP001454036"/>
    </source>
</evidence>
<comment type="caution">
    <text evidence="1">The sequence shown here is derived from an EMBL/GenBank/DDBJ whole genome shotgun (WGS) entry which is preliminary data.</text>
</comment>
<protein>
    <submittedName>
        <fullName evidence="1">Uncharacterized protein</fullName>
    </submittedName>
</protein>
<dbReference type="EMBL" id="BAABME010007680">
    <property type="protein sequence ID" value="GAA0171445.1"/>
    <property type="molecule type" value="Genomic_DNA"/>
</dbReference>
<proteinExistence type="predicted"/>
<organism evidence="1 2">
    <name type="scientific">Lithospermum erythrorhizon</name>
    <name type="common">Purple gromwell</name>
    <name type="synonym">Lithospermum officinale var. erythrorhizon</name>
    <dbReference type="NCBI Taxonomy" id="34254"/>
    <lineage>
        <taxon>Eukaryota</taxon>
        <taxon>Viridiplantae</taxon>
        <taxon>Streptophyta</taxon>
        <taxon>Embryophyta</taxon>
        <taxon>Tracheophyta</taxon>
        <taxon>Spermatophyta</taxon>
        <taxon>Magnoliopsida</taxon>
        <taxon>eudicotyledons</taxon>
        <taxon>Gunneridae</taxon>
        <taxon>Pentapetalae</taxon>
        <taxon>asterids</taxon>
        <taxon>lamiids</taxon>
        <taxon>Boraginales</taxon>
        <taxon>Boraginaceae</taxon>
        <taxon>Boraginoideae</taxon>
        <taxon>Lithospermeae</taxon>
        <taxon>Lithospermum</taxon>
    </lineage>
</organism>
<name>A0AAV3R548_LITER</name>
<keyword evidence="2" id="KW-1185">Reference proteome</keyword>
<evidence type="ECO:0000313" key="1">
    <source>
        <dbReference type="EMBL" id="GAA0171445.1"/>
    </source>
</evidence>
<reference evidence="1 2" key="1">
    <citation type="submission" date="2024-01" db="EMBL/GenBank/DDBJ databases">
        <title>The complete chloroplast genome sequence of Lithospermum erythrorhizon: insights into the phylogenetic relationship among Boraginaceae species and the maternal lineages of purple gromwells.</title>
        <authorList>
            <person name="Okada T."/>
            <person name="Watanabe K."/>
        </authorList>
    </citation>
    <scope>NUCLEOTIDE SEQUENCE [LARGE SCALE GENOMIC DNA]</scope>
</reference>